<evidence type="ECO:0000259" key="1">
    <source>
        <dbReference type="Pfam" id="PF00567"/>
    </source>
</evidence>
<accession>A0AAD8Z679</accession>
<dbReference type="EMBL" id="JAROKS010000018">
    <property type="protein sequence ID" value="KAK1793319.1"/>
    <property type="molecule type" value="Genomic_DNA"/>
</dbReference>
<dbReference type="Proteomes" id="UP001239994">
    <property type="component" value="Unassembled WGS sequence"/>
</dbReference>
<keyword evidence="3" id="KW-1185">Reference proteome</keyword>
<organism evidence="2 3">
    <name type="scientific">Electrophorus voltai</name>
    <dbReference type="NCBI Taxonomy" id="2609070"/>
    <lineage>
        <taxon>Eukaryota</taxon>
        <taxon>Metazoa</taxon>
        <taxon>Chordata</taxon>
        <taxon>Craniata</taxon>
        <taxon>Vertebrata</taxon>
        <taxon>Euteleostomi</taxon>
        <taxon>Actinopterygii</taxon>
        <taxon>Neopterygii</taxon>
        <taxon>Teleostei</taxon>
        <taxon>Ostariophysi</taxon>
        <taxon>Gymnotiformes</taxon>
        <taxon>Gymnotoidei</taxon>
        <taxon>Gymnotidae</taxon>
        <taxon>Electrophorus</taxon>
    </lineage>
</organism>
<dbReference type="AlphaFoldDB" id="A0AAD8Z679"/>
<protein>
    <recommendedName>
        <fullName evidence="1">Tudor domain-containing protein</fullName>
    </recommendedName>
</protein>
<dbReference type="SUPFAM" id="SSF63748">
    <property type="entry name" value="Tudor/PWWP/MBT"/>
    <property type="match status" value="1"/>
</dbReference>
<gene>
    <name evidence="2" type="ORF">P4O66_011705</name>
</gene>
<evidence type="ECO:0000313" key="3">
    <source>
        <dbReference type="Proteomes" id="UP001239994"/>
    </source>
</evidence>
<dbReference type="Gene3D" id="2.30.30.140">
    <property type="match status" value="1"/>
</dbReference>
<sequence>MPSAYQTSLLGQCYDLGLLQVVRSRFSNVMCPKNEIMVREKENGQKNKQKNLKMPPVTNGQKKLLCNQGECICLADCGNETDQTSVKVYLRPLETPPQAFLCELEGFTPADGFWNDDDDKPLTIIVQNVKDTNGKDKIFVEFIDFGNEATVSPMNVCKLDEQFMQFSRFGIHCHLNKDHVRIQEGVDQRQCLFCDEKLYCKFIQENNNIWEVKIAEKHFA</sequence>
<evidence type="ECO:0000313" key="2">
    <source>
        <dbReference type="EMBL" id="KAK1793319.1"/>
    </source>
</evidence>
<dbReference type="InterPro" id="IPR002999">
    <property type="entry name" value="Tudor"/>
</dbReference>
<reference evidence="2" key="1">
    <citation type="submission" date="2023-03" db="EMBL/GenBank/DDBJ databases">
        <title>Electrophorus voltai genome.</title>
        <authorList>
            <person name="Bian C."/>
        </authorList>
    </citation>
    <scope>NUCLEOTIDE SEQUENCE</scope>
    <source>
        <strain evidence="2">CB-2022</strain>
        <tissue evidence="2">Muscle</tissue>
    </source>
</reference>
<dbReference type="Pfam" id="PF00567">
    <property type="entry name" value="TUDOR"/>
    <property type="match status" value="1"/>
</dbReference>
<proteinExistence type="predicted"/>
<name>A0AAD8Z679_9TELE</name>
<feature type="domain" description="Tudor" evidence="1">
    <location>
        <begin position="130"/>
        <end position="176"/>
    </location>
</feature>
<comment type="caution">
    <text evidence="2">The sequence shown here is derived from an EMBL/GenBank/DDBJ whole genome shotgun (WGS) entry which is preliminary data.</text>
</comment>